<reference evidence="1" key="1">
    <citation type="journal article" date="2022" name="Int. J. Mol. Sci.">
        <title>Draft Genome of Tanacetum Coccineum: Genomic Comparison of Closely Related Tanacetum-Family Plants.</title>
        <authorList>
            <person name="Yamashiro T."/>
            <person name="Shiraishi A."/>
            <person name="Nakayama K."/>
            <person name="Satake H."/>
        </authorList>
    </citation>
    <scope>NUCLEOTIDE SEQUENCE</scope>
</reference>
<protein>
    <submittedName>
        <fullName evidence="1">Uncharacterized protein</fullName>
    </submittedName>
</protein>
<proteinExistence type="predicted"/>
<name>A0ABQ5I955_9ASTR</name>
<gene>
    <name evidence="1" type="ORF">Tco_1092154</name>
</gene>
<keyword evidence="2" id="KW-1185">Reference proteome</keyword>
<dbReference type="Proteomes" id="UP001151760">
    <property type="component" value="Unassembled WGS sequence"/>
</dbReference>
<reference evidence="1" key="2">
    <citation type="submission" date="2022-01" db="EMBL/GenBank/DDBJ databases">
        <authorList>
            <person name="Yamashiro T."/>
            <person name="Shiraishi A."/>
            <person name="Satake H."/>
            <person name="Nakayama K."/>
        </authorList>
    </citation>
    <scope>NUCLEOTIDE SEQUENCE</scope>
</reference>
<sequence length="405" mass="45377">MTQFAKKRASNVFRKEREQYVEIQDLKAQMQDKNMAISELKKLVEKCKGKSVDTKFDKPSVVRQPNAQRIPKPSVLGKPAPFSDSLERKNFAKKKSVPKTNEFRVFIKNQSLTEFTRQQCKLLVISVIGIWRLHSDIHTCFVRVLRETTLVSVIADLISIIIPSRNNLINSNQSLAIATPTQHGSLASKTFFISNIDQVKLIKSKTVPSSKGRLNLLCFTWTYGVPMRVASINGQKIYSDVKNSPSVANDTSGLVLQRQKGRSDYDNPDPATNYKMIILPADDNSSFTTEIYCVSSSYSGNSNCYMQSTSKFVIRWDKDTITQVRGNPSKPVQTRRQLATDPEMCGMSKKQDNVQCHPAEAKIVALSASCAQVISYALSWKPCQGDSLNLPDHRIHKDGDGDASF</sequence>
<comment type="caution">
    <text evidence="1">The sequence shown here is derived from an EMBL/GenBank/DDBJ whole genome shotgun (WGS) entry which is preliminary data.</text>
</comment>
<evidence type="ECO:0000313" key="1">
    <source>
        <dbReference type="EMBL" id="GJT96636.1"/>
    </source>
</evidence>
<organism evidence="1 2">
    <name type="scientific">Tanacetum coccineum</name>
    <dbReference type="NCBI Taxonomy" id="301880"/>
    <lineage>
        <taxon>Eukaryota</taxon>
        <taxon>Viridiplantae</taxon>
        <taxon>Streptophyta</taxon>
        <taxon>Embryophyta</taxon>
        <taxon>Tracheophyta</taxon>
        <taxon>Spermatophyta</taxon>
        <taxon>Magnoliopsida</taxon>
        <taxon>eudicotyledons</taxon>
        <taxon>Gunneridae</taxon>
        <taxon>Pentapetalae</taxon>
        <taxon>asterids</taxon>
        <taxon>campanulids</taxon>
        <taxon>Asterales</taxon>
        <taxon>Asteraceae</taxon>
        <taxon>Asteroideae</taxon>
        <taxon>Anthemideae</taxon>
        <taxon>Anthemidinae</taxon>
        <taxon>Tanacetum</taxon>
    </lineage>
</organism>
<dbReference type="EMBL" id="BQNB010020500">
    <property type="protein sequence ID" value="GJT96636.1"/>
    <property type="molecule type" value="Genomic_DNA"/>
</dbReference>
<accession>A0ABQ5I955</accession>
<evidence type="ECO:0000313" key="2">
    <source>
        <dbReference type="Proteomes" id="UP001151760"/>
    </source>
</evidence>